<keyword evidence="3" id="KW-1185">Reference proteome</keyword>
<keyword evidence="1" id="KW-1133">Transmembrane helix</keyword>
<keyword evidence="1" id="KW-0472">Membrane</keyword>
<accession>A0A417YQT9</accession>
<evidence type="ECO:0000256" key="1">
    <source>
        <dbReference type="SAM" id="Phobius"/>
    </source>
</evidence>
<sequence length="78" mass="9157">MKKKILSLLSGLILGGLISYTFMDYESSNYIIKNYYGLPEKEVKEFDIYYLFNATLIVLITSFVIYVLWSLIDKKTRN</sequence>
<evidence type="ECO:0000313" key="2">
    <source>
        <dbReference type="EMBL" id="RHW36086.1"/>
    </source>
</evidence>
<reference evidence="2 3" key="1">
    <citation type="journal article" date="2017" name="Int. J. Syst. Evol. Microbiol.">
        <title>Bacillus notoginsengisoli sp. nov., a novel bacterium isolated from the rhizosphere of Panax notoginseng.</title>
        <authorList>
            <person name="Zhang M.Y."/>
            <person name="Cheng J."/>
            <person name="Cai Y."/>
            <person name="Zhang T.Y."/>
            <person name="Wu Y.Y."/>
            <person name="Manikprabhu D."/>
            <person name="Li W.J."/>
            <person name="Zhang Y.X."/>
        </authorList>
    </citation>
    <scope>NUCLEOTIDE SEQUENCE [LARGE SCALE GENOMIC DNA]</scope>
    <source>
        <strain evidence="2 3">JCM 30743</strain>
    </source>
</reference>
<gene>
    <name evidence="2" type="ORF">D1B31_18585</name>
</gene>
<keyword evidence="1" id="KW-0812">Transmembrane</keyword>
<dbReference type="Proteomes" id="UP000284416">
    <property type="component" value="Unassembled WGS sequence"/>
</dbReference>
<dbReference type="AlphaFoldDB" id="A0A417YQT9"/>
<name>A0A417YQT9_9BACI</name>
<protein>
    <submittedName>
        <fullName evidence="2">Uncharacterized protein</fullName>
    </submittedName>
</protein>
<organism evidence="2 3">
    <name type="scientific">Neobacillus notoginsengisoli</name>
    <dbReference type="NCBI Taxonomy" id="1578198"/>
    <lineage>
        <taxon>Bacteria</taxon>
        <taxon>Bacillati</taxon>
        <taxon>Bacillota</taxon>
        <taxon>Bacilli</taxon>
        <taxon>Bacillales</taxon>
        <taxon>Bacillaceae</taxon>
        <taxon>Neobacillus</taxon>
    </lineage>
</organism>
<dbReference type="RefSeq" id="WP_118923210.1">
    <property type="nucleotide sequence ID" value="NZ_QWEG01000012.1"/>
</dbReference>
<feature type="transmembrane region" description="Helical" evidence="1">
    <location>
        <begin position="48"/>
        <end position="72"/>
    </location>
</feature>
<comment type="caution">
    <text evidence="2">The sequence shown here is derived from an EMBL/GenBank/DDBJ whole genome shotgun (WGS) entry which is preliminary data.</text>
</comment>
<dbReference type="OrthoDB" id="2941953at2"/>
<proteinExistence type="predicted"/>
<evidence type="ECO:0000313" key="3">
    <source>
        <dbReference type="Proteomes" id="UP000284416"/>
    </source>
</evidence>
<dbReference type="EMBL" id="QWEG01000012">
    <property type="protein sequence ID" value="RHW36086.1"/>
    <property type="molecule type" value="Genomic_DNA"/>
</dbReference>